<evidence type="ECO:0000256" key="10">
    <source>
        <dbReference type="SAM" id="MobiDB-lite"/>
    </source>
</evidence>
<dbReference type="GO" id="GO:0005783">
    <property type="term" value="C:endoplasmic reticulum"/>
    <property type="evidence" value="ECO:0007669"/>
    <property type="project" value="UniProtKB-SubCell"/>
</dbReference>
<evidence type="ECO:0000256" key="1">
    <source>
        <dbReference type="ARBA" id="ARBA00004240"/>
    </source>
</evidence>
<accession>A0A6A6NYF6</accession>
<proteinExistence type="inferred from homology"/>
<comment type="subcellular location">
    <subcellularLocation>
        <location evidence="2 9">Cytoplasm</location>
    </subcellularLocation>
    <subcellularLocation>
        <location evidence="1">Endoplasmic reticulum</location>
    </subcellularLocation>
</comment>
<reference evidence="12" key="1">
    <citation type="journal article" date="2020" name="Stud. Mycol.">
        <title>101 Dothideomycetes genomes: a test case for predicting lifestyles and emergence of pathogens.</title>
        <authorList>
            <person name="Haridas S."/>
            <person name="Albert R."/>
            <person name="Binder M."/>
            <person name="Bloem J."/>
            <person name="Labutti K."/>
            <person name="Salamov A."/>
            <person name="Andreopoulos B."/>
            <person name="Baker S."/>
            <person name="Barry K."/>
            <person name="Bills G."/>
            <person name="Bluhm B."/>
            <person name="Cannon C."/>
            <person name="Castanera R."/>
            <person name="Culley D."/>
            <person name="Daum C."/>
            <person name="Ezra D."/>
            <person name="Gonzalez J."/>
            <person name="Henrissat B."/>
            <person name="Kuo A."/>
            <person name="Liang C."/>
            <person name="Lipzen A."/>
            <person name="Lutzoni F."/>
            <person name="Magnuson J."/>
            <person name="Mondo S."/>
            <person name="Nolan M."/>
            <person name="Ohm R."/>
            <person name="Pangilinan J."/>
            <person name="Park H.-J."/>
            <person name="Ramirez L."/>
            <person name="Alfaro M."/>
            <person name="Sun H."/>
            <person name="Tritt A."/>
            <person name="Yoshinaga Y."/>
            <person name="Zwiers L.-H."/>
            <person name="Turgeon B."/>
            <person name="Goodwin S."/>
            <person name="Spatafora J."/>
            <person name="Crous P."/>
            <person name="Grigoriev I."/>
        </authorList>
    </citation>
    <scope>NUCLEOTIDE SEQUENCE</scope>
    <source>
        <strain evidence="12">ATCC 16933</strain>
    </source>
</reference>
<feature type="compositionally biased region" description="Basic residues" evidence="10">
    <location>
        <begin position="571"/>
        <end position="581"/>
    </location>
</feature>
<evidence type="ECO:0000313" key="12">
    <source>
        <dbReference type="EMBL" id="KAF2456608.1"/>
    </source>
</evidence>
<evidence type="ECO:0000259" key="11">
    <source>
        <dbReference type="Pfam" id="PF08492"/>
    </source>
</evidence>
<dbReference type="FunFam" id="1.25.40.10:FF:000512">
    <property type="entry name" value="Signal recognition particle subunit SRP72"/>
    <property type="match status" value="1"/>
</dbReference>
<feature type="compositionally biased region" description="Gly residues" evidence="10">
    <location>
        <begin position="637"/>
        <end position="653"/>
    </location>
</feature>
<dbReference type="Pfam" id="PF08492">
    <property type="entry name" value="SRP72"/>
    <property type="match status" value="1"/>
</dbReference>
<evidence type="ECO:0000256" key="4">
    <source>
        <dbReference type="ARBA" id="ARBA00018350"/>
    </source>
</evidence>
<dbReference type="InterPro" id="IPR011990">
    <property type="entry name" value="TPR-like_helical_dom_sf"/>
</dbReference>
<dbReference type="Pfam" id="PF17004">
    <property type="entry name" value="SRP_TPR_like"/>
    <property type="match status" value="1"/>
</dbReference>
<protein>
    <recommendedName>
        <fullName evidence="4 9">Signal recognition particle subunit SRP72</fullName>
    </recommendedName>
</protein>
<sequence length="666" mass="71448">MGAATPSLAALLGQATLEDHDAVLKASNAALKKSKSDANALHAKVVALLKLDRFDDALQMFEEAGDELKDRAHLEHAYTLYKAGKPGRAVTVAEAGKEIGERGRGLKHVEAQARYRSEAFPEAADVYDHLLSDRAEAFGEQNDLRINASAVDAQLAWANAGHLARRTKPGREDMDAFETAYNAACGCIARGAFGQGEVLLRRARVLCEALDDLTDAEKAAELLPILIQQIYVMARQGRLDEADELSVQLEVAAIPDASTKHIARVNSLASAKTISNPYLFHRLFHSSPSYPPNDQPFSFQQNLLSQNAATLDMLVFKFSGIAASRQKAPALSVIRAVAYAKGQIDPKAALRAIVPVLEKHPEDIGLACTAAHLALQTNNYSGAVRVLERMDERLNFMPYASQVDVQDLRYSPGLVALMTTLYNVENRSVAAKKVLLNAARHWRQRQHDTSSQIEPSALTAPDSLFHAAGIALLDAGGQEDLAEAAKLFGALRDVGPEDQAARAGFVAAQTAAHIEMPDADWLDGLTPVPSLVQSVDVDILEEAGVPRVGGGFGTEQGGPGRKRAGPSNETRRKKRKLRQSRMPKNFEPEKKVDPERWLPMKERSYYKPKGKKGKGRAGGDRTQGGFAAEDGAKRAASGGGVPASAGGGGGGSAGKSKKAKKGKGKK</sequence>
<feature type="compositionally biased region" description="Basic residues" evidence="10">
    <location>
        <begin position="655"/>
        <end position="666"/>
    </location>
</feature>
<dbReference type="PANTHER" id="PTHR14094:SF9">
    <property type="entry name" value="SIGNAL RECOGNITION PARTICLE SUBUNIT SRP72"/>
    <property type="match status" value="1"/>
</dbReference>
<name>A0A6A6NYF6_9PEZI</name>
<dbReference type="SUPFAM" id="SSF48452">
    <property type="entry name" value="TPR-like"/>
    <property type="match status" value="1"/>
</dbReference>
<evidence type="ECO:0000256" key="3">
    <source>
        <dbReference type="ARBA" id="ARBA00007676"/>
    </source>
</evidence>
<evidence type="ECO:0000256" key="9">
    <source>
        <dbReference type="PIRNR" id="PIRNR038922"/>
    </source>
</evidence>
<evidence type="ECO:0000313" key="13">
    <source>
        <dbReference type="Proteomes" id="UP000799766"/>
    </source>
</evidence>
<dbReference type="AlphaFoldDB" id="A0A6A6NYF6"/>
<evidence type="ECO:0000256" key="6">
    <source>
        <dbReference type="ARBA" id="ARBA00022824"/>
    </source>
</evidence>
<evidence type="ECO:0000256" key="8">
    <source>
        <dbReference type="ARBA" id="ARBA00023274"/>
    </source>
</evidence>
<evidence type="ECO:0000256" key="2">
    <source>
        <dbReference type="ARBA" id="ARBA00004496"/>
    </source>
</evidence>
<keyword evidence="7 9" id="KW-0733">Signal recognition particle</keyword>
<comment type="similarity">
    <text evidence="3 9">Belongs to the SRP72 family.</text>
</comment>
<keyword evidence="8 9" id="KW-0687">Ribonucleoprotein</keyword>
<dbReference type="EMBL" id="MU001683">
    <property type="protein sequence ID" value="KAF2456608.1"/>
    <property type="molecule type" value="Genomic_DNA"/>
</dbReference>
<dbReference type="Proteomes" id="UP000799766">
    <property type="component" value="Unassembled WGS sequence"/>
</dbReference>
<comment type="function">
    <text evidence="9">Component of the signal recognition particle (SRP) complex, a ribonucleoprotein complex that mediates the cotranslational targeting of secretory and membrane proteins to the endoplasmic reticulum (ER).</text>
</comment>
<dbReference type="InterPro" id="IPR026270">
    <property type="entry name" value="SRP72"/>
</dbReference>
<dbReference type="GO" id="GO:0005786">
    <property type="term" value="C:signal recognition particle, endoplasmic reticulum targeting"/>
    <property type="evidence" value="ECO:0007669"/>
    <property type="project" value="UniProtKB-UniRule"/>
</dbReference>
<dbReference type="OrthoDB" id="5421607at2759"/>
<feature type="region of interest" description="Disordered" evidence="10">
    <location>
        <begin position="545"/>
        <end position="666"/>
    </location>
</feature>
<dbReference type="GO" id="GO:0043022">
    <property type="term" value="F:ribosome binding"/>
    <property type="evidence" value="ECO:0007669"/>
    <property type="project" value="TreeGrafter"/>
</dbReference>
<evidence type="ECO:0000256" key="5">
    <source>
        <dbReference type="ARBA" id="ARBA00022490"/>
    </source>
</evidence>
<dbReference type="GO" id="GO:0008312">
    <property type="term" value="F:7S RNA binding"/>
    <property type="evidence" value="ECO:0007669"/>
    <property type="project" value="InterPro"/>
</dbReference>
<feature type="compositionally biased region" description="Basic residues" evidence="10">
    <location>
        <begin position="606"/>
        <end position="615"/>
    </location>
</feature>
<dbReference type="PIRSF" id="PIRSF038922">
    <property type="entry name" value="SRP72"/>
    <property type="match status" value="1"/>
</dbReference>
<keyword evidence="13" id="KW-1185">Reference proteome</keyword>
<evidence type="ECO:0000256" key="7">
    <source>
        <dbReference type="ARBA" id="ARBA00023135"/>
    </source>
</evidence>
<feature type="compositionally biased region" description="Basic and acidic residues" evidence="10">
    <location>
        <begin position="584"/>
        <end position="605"/>
    </location>
</feature>
<feature type="domain" description="Signal recognition particle SRP72 subunit RNA-binding" evidence="11">
    <location>
        <begin position="568"/>
        <end position="608"/>
    </location>
</feature>
<dbReference type="InterPro" id="IPR013699">
    <property type="entry name" value="Signal_recog_part_SRP72_RNA-bd"/>
</dbReference>
<organism evidence="12 13">
    <name type="scientific">Lineolata rhizophorae</name>
    <dbReference type="NCBI Taxonomy" id="578093"/>
    <lineage>
        <taxon>Eukaryota</taxon>
        <taxon>Fungi</taxon>
        <taxon>Dikarya</taxon>
        <taxon>Ascomycota</taxon>
        <taxon>Pezizomycotina</taxon>
        <taxon>Dothideomycetes</taxon>
        <taxon>Dothideomycetes incertae sedis</taxon>
        <taxon>Lineolatales</taxon>
        <taxon>Lineolataceae</taxon>
        <taxon>Lineolata</taxon>
    </lineage>
</organism>
<gene>
    <name evidence="12" type="ORF">BDY21DRAFT_323020</name>
</gene>
<keyword evidence="6" id="KW-0256">Endoplasmic reticulum</keyword>
<feature type="compositionally biased region" description="Gly residues" evidence="10">
    <location>
        <begin position="547"/>
        <end position="559"/>
    </location>
</feature>
<dbReference type="InterPro" id="IPR031545">
    <property type="entry name" value="SRP72_TPR-like"/>
</dbReference>
<dbReference type="GO" id="GO:0006614">
    <property type="term" value="P:SRP-dependent cotranslational protein targeting to membrane"/>
    <property type="evidence" value="ECO:0007669"/>
    <property type="project" value="UniProtKB-UniRule"/>
</dbReference>
<dbReference type="Gene3D" id="1.25.40.10">
    <property type="entry name" value="Tetratricopeptide repeat domain"/>
    <property type="match status" value="1"/>
</dbReference>
<keyword evidence="5 9" id="KW-0963">Cytoplasm</keyword>
<dbReference type="PANTHER" id="PTHR14094">
    <property type="entry name" value="SIGNAL RECOGNITION PARTICLE 72"/>
    <property type="match status" value="1"/>
</dbReference>